<feature type="domain" description="Phosphatidylinositol-specific phospholipase C X" evidence="2">
    <location>
        <begin position="47"/>
        <end position="183"/>
    </location>
</feature>
<gene>
    <name evidence="3" type="primary">LOC107592465</name>
</gene>
<dbReference type="PANTHER" id="PTHR13593">
    <property type="match status" value="1"/>
</dbReference>
<feature type="signal peptide" evidence="1">
    <location>
        <begin position="1"/>
        <end position="23"/>
    </location>
</feature>
<dbReference type="AlphaFoldDB" id="A0A672S7T8"/>
<dbReference type="GO" id="GO:0006629">
    <property type="term" value="P:lipid metabolic process"/>
    <property type="evidence" value="ECO:0007669"/>
    <property type="project" value="InterPro"/>
</dbReference>
<protein>
    <submittedName>
        <fullName evidence="3">1-phosphatidylinositol phosphodiesterase-like</fullName>
    </submittedName>
</protein>
<evidence type="ECO:0000259" key="2">
    <source>
        <dbReference type="SMART" id="SM00148"/>
    </source>
</evidence>
<dbReference type="InterPro" id="IPR000909">
    <property type="entry name" value="PLipase_C_PInositol-sp_X_dom"/>
</dbReference>
<dbReference type="PROSITE" id="PS50007">
    <property type="entry name" value="PIPLC_X_DOMAIN"/>
    <property type="match status" value="1"/>
</dbReference>
<dbReference type="GO" id="GO:0008081">
    <property type="term" value="F:phosphoric diester hydrolase activity"/>
    <property type="evidence" value="ECO:0007669"/>
    <property type="project" value="InterPro"/>
</dbReference>
<dbReference type="InterPro" id="IPR017946">
    <property type="entry name" value="PLC-like_Pdiesterase_TIM-brl"/>
</dbReference>
<reference evidence="3" key="2">
    <citation type="submission" date="2025-09" db="UniProtKB">
        <authorList>
            <consortium name="Ensembl"/>
        </authorList>
    </citation>
    <scope>IDENTIFICATION</scope>
</reference>
<accession>A0A672S7T8</accession>
<keyword evidence="1" id="KW-0732">Signal</keyword>
<dbReference type="OMA" id="HLPANYT"/>
<keyword evidence="4" id="KW-1185">Reference proteome</keyword>
<dbReference type="SUPFAM" id="SSF51695">
    <property type="entry name" value="PLC-like phosphodiesterases"/>
    <property type="match status" value="1"/>
</dbReference>
<sequence>MKKMGVPGKILCVLMLLLHSSIQQQVFNDEETLHLPANYTISWMETLDDQKLISDITLPGTHESLALHGGFIAECQAWSLEDQLKAGIRFFDFRVVPLGKKLLIMHGPVYQSATLKNALKTIKTFLSKYKSETVLVRVKPVLFLKNKVPLLVENMAKNDPDCWTEETIPNIGQVRGKIVFVQKNAVRLGIRLYETDRHNDYIVTNVEKKIIIIINHLNDTAYEQYRAGWVVLNYSSGTGIPRLSLTINPKSLAKQINPWLYKHLNNESKKTNPKPCFGVIAMDFPGLDLIKKVTEFN</sequence>
<organism evidence="3 4">
    <name type="scientific">Sinocyclocheilus grahami</name>
    <name type="common">Dianchi golden-line fish</name>
    <name type="synonym">Barbus grahami</name>
    <dbReference type="NCBI Taxonomy" id="75366"/>
    <lineage>
        <taxon>Eukaryota</taxon>
        <taxon>Metazoa</taxon>
        <taxon>Chordata</taxon>
        <taxon>Craniata</taxon>
        <taxon>Vertebrata</taxon>
        <taxon>Euteleostomi</taxon>
        <taxon>Actinopterygii</taxon>
        <taxon>Neopterygii</taxon>
        <taxon>Teleostei</taxon>
        <taxon>Ostariophysi</taxon>
        <taxon>Cypriniformes</taxon>
        <taxon>Cyprinidae</taxon>
        <taxon>Cyprininae</taxon>
        <taxon>Sinocyclocheilus</taxon>
    </lineage>
</organism>
<dbReference type="SMART" id="SM00148">
    <property type="entry name" value="PLCXc"/>
    <property type="match status" value="1"/>
</dbReference>
<dbReference type="Proteomes" id="UP000472262">
    <property type="component" value="Unassembled WGS sequence"/>
</dbReference>
<proteinExistence type="predicted"/>
<reference evidence="3" key="1">
    <citation type="submission" date="2025-08" db="UniProtKB">
        <authorList>
            <consortium name="Ensembl"/>
        </authorList>
    </citation>
    <scope>IDENTIFICATION</scope>
</reference>
<feature type="chain" id="PRO_5025329739" evidence="1">
    <location>
        <begin position="24"/>
        <end position="297"/>
    </location>
</feature>
<dbReference type="InParanoid" id="A0A672S7T8"/>
<dbReference type="Gene3D" id="3.20.20.190">
    <property type="entry name" value="Phosphatidylinositol (PI) phosphodiesterase"/>
    <property type="match status" value="1"/>
</dbReference>
<dbReference type="Ensembl" id="ENSSGRT00000103372.1">
    <property type="protein sequence ID" value="ENSSGRP00000097165.1"/>
    <property type="gene ID" value="ENSSGRG00000048495.1"/>
</dbReference>
<dbReference type="Pfam" id="PF00388">
    <property type="entry name" value="PI-PLC-X"/>
    <property type="match status" value="1"/>
</dbReference>
<evidence type="ECO:0000313" key="3">
    <source>
        <dbReference type="Ensembl" id="ENSSGRP00000097165.1"/>
    </source>
</evidence>
<dbReference type="PANTHER" id="PTHR13593:SF147">
    <property type="entry name" value="1-PHOSPHATIDYLINOSITOL PHOSPHODIESTERASE-LIKE-RELATED"/>
    <property type="match status" value="1"/>
</dbReference>
<evidence type="ECO:0000313" key="4">
    <source>
        <dbReference type="Proteomes" id="UP000472262"/>
    </source>
</evidence>
<name>A0A672S7T8_SINGR</name>
<evidence type="ECO:0000256" key="1">
    <source>
        <dbReference type="SAM" id="SignalP"/>
    </source>
</evidence>
<dbReference type="InterPro" id="IPR051057">
    <property type="entry name" value="PI-PLC_domain"/>
</dbReference>